<dbReference type="SMART" id="SM00034">
    <property type="entry name" value="CLECT"/>
    <property type="match status" value="1"/>
</dbReference>
<dbReference type="GeneTree" id="ENSGT01020000230338"/>
<dbReference type="PANTHER" id="PTHR22803">
    <property type="entry name" value="MANNOSE, PHOSPHOLIPASE, LECTIN RECEPTOR RELATED"/>
    <property type="match status" value="1"/>
</dbReference>
<sequence>MVPIFKNKGDVQSCGNYRGIKLMSHTMKVWERVVEARLRAEVNICEQQYGFMPRKSTTDLCPFKWQYLNGSLYYVSTTTANWQESRNDCLSKGADLVVINDAAENVSALIFQVLLTLSPSFLLLWIGLSDRQSEGHWIWQDGTSLGESFWQPGEPNSYSGRDEDCVEIRNFNDENNWNDLVCTDPTFWICEKKTGV</sequence>
<dbReference type="InterPro" id="IPR016187">
    <property type="entry name" value="CTDL_fold"/>
</dbReference>
<keyword evidence="2" id="KW-1015">Disulfide bond</keyword>
<dbReference type="PaxDb" id="30732-ENSOMEP00000028516"/>
<organism evidence="4 5">
    <name type="scientific">Oryzias melastigma</name>
    <name type="common">Marine medaka</name>
    <dbReference type="NCBI Taxonomy" id="30732"/>
    <lineage>
        <taxon>Eukaryota</taxon>
        <taxon>Metazoa</taxon>
        <taxon>Chordata</taxon>
        <taxon>Craniata</taxon>
        <taxon>Vertebrata</taxon>
        <taxon>Euteleostomi</taxon>
        <taxon>Actinopterygii</taxon>
        <taxon>Neopterygii</taxon>
        <taxon>Teleostei</taxon>
        <taxon>Neoteleostei</taxon>
        <taxon>Acanthomorphata</taxon>
        <taxon>Ovalentaria</taxon>
        <taxon>Atherinomorphae</taxon>
        <taxon>Beloniformes</taxon>
        <taxon>Adrianichthyidae</taxon>
        <taxon>Oryziinae</taxon>
        <taxon>Oryzias</taxon>
    </lineage>
</organism>
<dbReference type="OMA" id="TANWQES"/>
<dbReference type="InterPro" id="IPR001304">
    <property type="entry name" value="C-type_lectin-like"/>
</dbReference>
<reference evidence="4" key="2">
    <citation type="submission" date="2025-09" db="UniProtKB">
        <authorList>
            <consortium name="Ensembl"/>
        </authorList>
    </citation>
    <scope>IDENTIFICATION</scope>
</reference>
<dbReference type="Pfam" id="PF00059">
    <property type="entry name" value="Lectin_C"/>
    <property type="match status" value="1"/>
</dbReference>
<keyword evidence="5" id="KW-1185">Reference proteome</keyword>
<dbReference type="InterPro" id="IPR016186">
    <property type="entry name" value="C-type_lectin-like/link_sf"/>
</dbReference>
<dbReference type="CDD" id="cd03590">
    <property type="entry name" value="CLECT_DC-SIGN_like"/>
    <property type="match status" value="1"/>
</dbReference>
<feature type="domain" description="C-type lectin" evidence="3">
    <location>
        <begin position="68"/>
        <end position="191"/>
    </location>
</feature>
<dbReference type="PROSITE" id="PS00615">
    <property type="entry name" value="C_TYPE_LECTIN_1"/>
    <property type="match status" value="1"/>
</dbReference>
<evidence type="ECO:0000256" key="2">
    <source>
        <dbReference type="ARBA" id="ARBA00023157"/>
    </source>
</evidence>
<evidence type="ECO:0000313" key="4">
    <source>
        <dbReference type="Ensembl" id="ENSOMEP00000028516.1"/>
    </source>
</evidence>
<name>A0A3B3DF61_ORYME</name>
<dbReference type="SUPFAM" id="SSF56436">
    <property type="entry name" value="C-type lectin-like"/>
    <property type="match status" value="1"/>
</dbReference>
<dbReference type="Gene3D" id="3.10.100.10">
    <property type="entry name" value="Mannose-Binding Protein A, subunit A"/>
    <property type="match status" value="1"/>
</dbReference>
<evidence type="ECO:0000259" key="3">
    <source>
        <dbReference type="PROSITE" id="PS50041"/>
    </source>
</evidence>
<dbReference type="InterPro" id="IPR033989">
    <property type="entry name" value="CD209-like_CTLD"/>
</dbReference>
<dbReference type="GO" id="GO:0030246">
    <property type="term" value="F:carbohydrate binding"/>
    <property type="evidence" value="ECO:0007669"/>
    <property type="project" value="UniProtKB-KW"/>
</dbReference>
<dbReference type="Proteomes" id="UP000261560">
    <property type="component" value="Unplaced"/>
</dbReference>
<dbReference type="Ensembl" id="ENSOMET00000017151.1">
    <property type="protein sequence ID" value="ENSOMEP00000028516.1"/>
    <property type="gene ID" value="ENSOMEG00000011631.1"/>
</dbReference>
<dbReference type="InterPro" id="IPR018378">
    <property type="entry name" value="C-type_lectin_CS"/>
</dbReference>
<accession>A0A3B3DF61</accession>
<protein>
    <recommendedName>
        <fullName evidence="3">C-type lectin domain-containing protein</fullName>
    </recommendedName>
</protein>
<evidence type="ECO:0000256" key="1">
    <source>
        <dbReference type="ARBA" id="ARBA00022734"/>
    </source>
</evidence>
<proteinExistence type="predicted"/>
<dbReference type="AlphaFoldDB" id="A0A3B3DF61"/>
<keyword evidence="1" id="KW-0430">Lectin</keyword>
<dbReference type="PROSITE" id="PS50041">
    <property type="entry name" value="C_TYPE_LECTIN_2"/>
    <property type="match status" value="1"/>
</dbReference>
<reference evidence="4" key="1">
    <citation type="submission" date="2025-08" db="UniProtKB">
        <authorList>
            <consortium name="Ensembl"/>
        </authorList>
    </citation>
    <scope>IDENTIFICATION</scope>
</reference>
<dbReference type="InterPro" id="IPR050111">
    <property type="entry name" value="C-type_lectin/snaclec_domain"/>
</dbReference>
<evidence type="ECO:0000313" key="5">
    <source>
        <dbReference type="Proteomes" id="UP000261560"/>
    </source>
</evidence>